<evidence type="ECO:0000256" key="3">
    <source>
        <dbReference type="ARBA" id="ARBA00012438"/>
    </source>
</evidence>
<name>A0A7Y8XZF6_9FLAO</name>
<dbReference type="CDD" id="cd06225">
    <property type="entry name" value="HAMP"/>
    <property type="match status" value="1"/>
</dbReference>
<dbReference type="SUPFAM" id="SSF158472">
    <property type="entry name" value="HAMP domain-like"/>
    <property type="match status" value="1"/>
</dbReference>
<evidence type="ECO:0000256" key="7">
    <source>
        <dbReference type="ARBA" id="ARBA00022741"/>
    </source>
</evidence>
<dbReference type="Pfam" id="PF02518">
    <property type="entry name" value="HATPase_c"/>
    <property type="match status" value="1"/>
</dbReference>
<evidence type="ECO:0000256" key="13">
    <source>
        <dbReference type="SAM" id="Phobius"/>
    </source>
</evidence>
<comment type="subcellular location">
    <subcellularLocation>
        <location evidence="2">Membrane</location>
        <topology evidence="2">Multi-pass membrane protein</topology>
    </subcellularLocation>
</comment>
<dbReference type="Gene3D" id="3.30.450.20">
    <property type="entry name" value="PAS domain"/>
    <property type="match status" value="1"/>
</dbReference>
<gene>
    <name evidence="17" type="ORF">HZF10_01740</name>
</gene>
<dbReference type="GO" id="GO:0006355">
    <property type="term" value="P:regulation of DNA-templated transcription"/>
    <property type="evidence" value="ECO:0007669"/>
    <property type="project" value="InterPro"/>
</dbReference>
<keyword evidence="7" id="KW-0547">Nucleotide-binding</keyword>
<dbReference type="InterPro" id="IPR003594">
    <property type="entry name" value="HATPase_dom"/>
</dbReference>
<feature type="domain" description="PAS" evidence="15">
    <location>
        <begin position="228"/>
        <end position="273"/>
    </location>
</feature>
<keyword evidence="6 13" id="KW-0812">Transmembrane</keyword>
<evidence type="ECO:0000256" key="2">
    <source>
        <dbReference type="ARBA" id="ARBA00004141"/>
    </source>
</evidence>
<keyword evidence="11" id="KW-0902">Two-component regulatory system</keyword>
<evidence type="ECO:0000256" key="4">
    <source>
        <dbReference type="ARBA" id="ARBA00022553"/>
    </source>
</evidence>
<dbReference type="CDD" id="cd00082">
    <property type="entry name" value="HisKA"/>
    <property type="match status" value="1"/>
</dbReference>
<keyword evidence="5" id="KW-0808">Transferase</keyword>
<feature type="domain" description="HAMP" evidence="16">
    <location>
        <begin position="167"/>
        <end position="219"/>
    </location>
</feature>
<sequence>MKTKTKLNLAVGLLFTLILLLTILGSYYIFAIKRDTENILKANYNTLEYSRKMLSALDDMDSGNAASVAVFEHNLTRQLANITEAGEEKATKDVEANFADLKRNPTDGSVKTVIRQGIFEVMKLNMDALKKKSDMAQNTAETANWVIAIAGCLCFLIAFNLMVNLPNHIANPIRELTQSIREIAKGNYRQRVNFSDANEFGDLAKSFNAMAQKLQEFNDSNLNKLLIEKKRIETLLDNMHDPVIGLDNEGRILSANSEALKIMGLKAEEIVGQPAAQVALRNDLLKSLIVNEFESPKAHPMKIYANGKESYFERENVDISIVPTGEEQSVEIGNFIILRNITVFKELDFAKTNFIATVSHELKTPIAAIKLSLDLLQNERNGELNSDQKQLLESIREDSARLLKITGELLEMSQLETGNIQLAIGKCAVADIVSMALEAVKTQADQKEISIVYEAFYLPEIRADKDKTSWVLINFLTNAIRYSSEKAQILVTANVESDFVSVIVKDNGQGIDPKYQSRIFDRYFQVPGKSKSGTGLGLAISREFIEAQGGAIGVESDLGLGSSFWFRLPLT</sequence>
<dbReference type="AlphaFoldDB" id="A0A7Y8XZF6"/>
<evidence type="ECO:0000256" key="5">
    <source>
        <dbReference type="ARBA" id="ARBA00022679"/>
    </source>
</evidence>
<dbReference type="GO" id="GO:0000155">
    <property type="term" value="F:phosphorelay sensor kinase activity"/>
    <property type="evidence" value="ECO:0007669"/>
    <property type="project" value="InterPro"/>
</dbReference>
<dbReference type="Pfam" id="PF00512">
    <property type="entry name" value="HisKA"/>
    <property type="match status" value="1"/>
</dbReference>
<dbReference type="InterPro" id="IPR000014">
    <property type="entry name" value="PAS"/>
</dbReference>
<proteinExistence type="predicted"/>
<dbReference type="GO" id="GO:0007234">
    <property type="term" value="P:osmosensory signaling via phosphorelay pathway"/>
    <property type="evidence" value="ECO:0007669"/>
    <property type="project" value="TreeGrafter"/>
</dbReference>
<dbReference type="InterPro" id="IPR005467">
    <property type="entry name" value="His_kinase_dom"/>
</dbReference>
<dbReference type="InterPro" id="IPR003660">
    <property type="entry name" value="HAMP_dom"/>
</dbReference>
<dbReference type="SMART" id="SM00091">
    <property type="entry name" value="PAS"/>
    <property type="match status" value="1"/>
</dbReference>
<dbReference type="SUPFAM" id="SSF55874">
    <property type="entry name" value="ATPase domain of HSP90 chaperone/DNA topoisomerase II/histidine kinase"/>
    <property type="match status" value="1"/>
</dbReference>
<dbReference type="Gene3D" id="3.30.565.10">
    <property type="entry name" value="Histidine kinase-like ATPase, C-terminal domain"/>
    <property type="match status" value="1"/>
</dbReference>
<dbReference type="InterPro" id="IPR013767">
    <property type="entry name" value="PAS_fold"/>
</dbReference>
<dbReference type="Pfam" id="PF00672">
    <property type="entry name" value="HAMP"/>
    <property type="match status" value="1"/>
</dbReference>
<reference evidence="17 18" key="1">
    <citation type="submission" date="2020-07" db="EMBL/GenBank/DDBJ databases">
        <authorList>
            <person name="Sun Q."/>
        </authorList>
    </citation>
    <scope>NUCLEOTIDE SEQUENCE [LARGE SCALE GENOMIC DNA]</scope>
    <source>
        <strain evidence="17 18">MAH-1</strain>
    </source>
</reference>
<feature type="transmembrane region" description="Helical" evidence="13">
    <location>
        <begin position="145"/>
        <end position="165"/>
    </location>
</feature>
<dbReference type="GO" id="GO:0000156">
    <property type="term" value="F:phosphorelay response regulator activity"/>
    <property type="evidence" value="ECO:0007669"/>
    <property type="project" value="TreeGrafter"/>
</dbReference>
<dbReference type="SUPFAM" id="SSF55785">
    <property type="entry name" value="PYP-like sensor domain (PAS domain)"/>
    <property type="match status" value="1"/>
</dbReference>
<keyword evidence="18" id="KW-1185">Reference proteome</keyword>
<dbReference type="InterPro" id="IPR003661">
    <property type="entry name" value="HisK_dim/P_dom"/>
</dbReference>
<dbReference type="EMBL" id="JACBJI010000001">
    <property type="protein sequence ID" value="NYA69625.1"/>
    <property type="molecule type" value="Genomic_DNA"/>
</dbReference>
<evidence type="ECO:0000256" key="6">
    <source>
        <dbReference type="ARBA" id="ARBA00022692"/>
    </source>
</evidence>
<comment type="catalytic activity">
    <reaction evidence="1">
        <text>ATP + protein L-histidine = ADP + protein N-phospho-L-histidine.</text>
        <dbReference type="EC" id="2.7.13.3"/>
    </reaction>
</comment>
<dbReference type="Proteomes" id="UP000535020">
    <property type="component" value="Unassembled WGS sequence"/>
</dbReference>
<evidence type="ECO:0000256" key="11">
    <source>
        <dbReference type="ARBA" id="ARBA00023012"/>
    </source>
</evidence>
<dbReference type="SMART" id="SM00387">
    <property type="entry name" value="HATPase_c"/>
    <property type="match status" value="1"/>
</dbReference>
<dbReference type="InterPro" id="IPR036097">
    <property type="entry name" value="HisK_dim/P_sf"/>
</dbReference>
<dbReference type="PROSITE" id="PS50109">
    <property type="entry name" value="HIS_KIN"/>
    <property type="match status" value="1"/>
</dbReference>
<dbReference type="EC" id="2.7.13.3" evidence="3"/>
<dbReference type="InterPro" id="IPR036890">
    <property type="entry name" value="HATPase_C_sf"/>
</dbReference>
<dbReference type="GO" id="GO:0030295">
    <property type="term" value="F:protein kinase activator activity"/>
    <property type="evidence" value="ECO:0007669"/>
    <property type="project" value="TreeGrafter"/>
</dbReference>
<dbReference type="CDD" id="cd00130">
    <property type="entry name" value="PAS"/>
    <property type="match status" value="1"/>
</dbReference>
<dbReference type="PROSITE" id="PS50112">
    <property type="entry name" value="PAS"/>
    <property type="match status" value="1"/>
</dbReference>
<dbReference type="SUPFAM" id="SSF47384">
    <property type="entry name" value="Homodimeric domain of signal transducing histidine kinase"/>
    <property type="match status" value="1"/>
</dbReference>
<accession>A0A7Y8XZF6</accession>
<keyword evidence="12 13" id="KW-0472">Membrane</keyword>
<keyword evidence="4" id="KW-0597">Phosphoprotein</keyword>
<dbReference type="PANTHER" id="PTHR42878:SF7">
    <property type="entry name" value="SENSOR HISTIDINE KINASE GLRK"/>
    <property type="match status" value="1"/>
</dbReference>
<dbReference type="Pfam" id="PF00989">
    <property type="entry name" value="PAS"/>
    <property type="match status" value="1"/>
</dbReference>
<dbReference type="Gene3D" id="1.10.287.130">
    <property type="match status" value="1"/>
</dbReference>
<feature type="domain" description="Histidine kinase" evidence="14">
    <location>
        <begin position="357"/>
        <end position="571"/>
    </location>
</feature>
<dbReference type="PRINTS" id="PR00344">
    <property type="entry name" value="BCTRLSENSOR"/>
</dbReference>
<comment type="caution">
    <text evidence="17">The sequence shown here is derived from an EMBL/GenBank/DDBJ whole genome shotgun (WGS) entry which is preliminary data.</text>
</comment>
<evidence type="ECO:0000259" key="15">
    <source>
        <dbReference type="PROSITE" id="PS50112"/>
    </source>
</evidence>
<protein>
    <recommendedName>
        <fullName evidence="3">histidine kinase</fullName>
        <ecNumber evidence="3">2.7.13.3</ecNumber>
    </recommendedName>
</protein>
<dbReference type="InterPro" id="IPR050351">
    <property type="entry name" value="BphY/WalK/GraS-like"/>
</dbReference>
<dbReference type="SMART" id="SM00304">
    <property type="entry name" value="HAMP"/>
    <property type="match status" value="1"/>
</dbReference>
<evidence type="ECO:0000256" key="10">
    <source>
        <dbReference type="ARBA" id="ARBA00022989"/>
    </source>
</evidence>
<evidence type="ECO:0000259" key="14">
    <source>
        <dbReference type="PROSITE" id="PS50109"/>
    </source>
</evidence>
<evidence type="ECO:0000313" key="17">
    <source>
        <dbReference type="EMBL" id="NYA69625.1"/>
    </source>
</evidence>
<keyword evidence="9" id="KW-0067">ATP-binding</keyword>
<dbReference type="NCBIfam" id="TIGR00229">
    <property type="entry name" value="sensory_box"/>
    <property type="match status" value="1"/>
</dbReference>
<dbReference type="PROSITE" id="PS50885">
    <property type="entry name" value="HAMP"/>
    <property type="match status" value="1"/>
</dbReference>
<keyword evidence="8" id="KW-0418">Kinase</keyword>
<feature type="transmembrane region" description="Helical" evidence="13">
    <location>
        <begin position="7"/>
        <end position="30"/>
    </location>
</feature>
<evidence type="ECO:0000256" key="9">
    <source>
        <dbReference type="ARBA" id="ARBA00022840"/>
    </source>
</evidence>
<evidence type="ECO:0000256" key="8">
    <source>
        <dbReference type="ARBA" id="ARBA00022777"/>
    </source>
</evidence>
<dbReference type="GO" id="GO:0005524">
    <property type="term" value="F:ATP binding"/>
    <property type="evidence" value="ECO:0007669"/>
    <property type="project" value="UniProtKB-KW"/>
</dbReference>
<evidence type="ECO:0000313" key="18">
    <source>
        <dbReference type="Proteomes" id="UP000535020"/>
    </source>
</evidence>
<evidence type="ECO:0000256" key="1">
    <source>
        <dbReference type="ARBA" id="ARBA00000085"/>
    </source>
</evidence>
<evidence type="ECO:0000259" key="16">
    <source>
        <dbReference type="PROSITE" id="PS50885"/>
    </source>
</evidence>
<evidence type="ECO:0000256" key="12">
    <source>
        <dbReference type="ARBA" id="ARBA00023136"/>
    </source>
</evidence>
<keyword evidence="10 13" id="KW-1133">Transmembrane helix</keyword>
<dbReference type="Gene3D" id="6.10.340.10">
    <property type="match status" value="1"/>
</dbReference>
<dbReference type="InterPro" id="IPR004358">
    <property type="entry name" value="Sig_transdc_His_kin-like_C"/>
</dbReference>
<dbReference type="PANTHER" id="PTHR42878">
    <property type="entry name" value="TWO-COMPONENT HISTIDINE KINASE"/>
    <property type="match status" value="1"/>
</dbReference>
<dbReference type="GO" id="GO:0016020">
    <property type="term" value="C:membrane"/>
    <property type="evidence" value="ECO:0007669"/>
    <property type="project" value="UniProtKB-SubCell"/>
</dbReference>
<dbReference type="SMART" id="SM00388">
    <property type="entry name" value="HisKA"/>
    <property type="match status" value="1"/>
</dbReference>
<dbReference type="FunFam" id="3.30.565.10:FF:000006">
    <property type="entry name" value="Sensor histidine kinase WalK"/>
    <property type="match status" value="1"/>
</dbReference>
<dbReference type="InterPro" id="IPR035965">
    <property type="entry name" value="PAS-like_dom_sf"/>
</dbReference>
<dbReference type="RefSeq" id="WP_176004449.1">
    <property type="nucleotide sequence ID" value="NZ_JABWMI010000003.1"/>
</dbReference>
<organism evidence="17 18">
    <name type="scientific">Flavobacterium agri</name>
    <dbReference type="NCBI Taxonomy" id="2743471"/>
    <lineage>
        <taxon>Bacteria</taxon>
        <taxon>Pseudomonadati</taxon>
        <taxon>Bacteroidota</taxon>
        <taxon>Flavobacteriia</taxon>
        <taxon>Flavobacteriales</taxon>
        <taxon>Flavobacteriaceae</taxon>
        <taxon>Flavobacterium</taxon>
    </lineage>
</organism>